<evidence type="ECO:0000256" key="7">
    <source>
        <dbReference type="HAMAP-Rule" id="MF_01217"/>
    </source>
</evidence>
<dbReference type="GO" id="GO:0000035">
    <property type="term" value="F:acyl binding"/>
    <property type="evidence" value="ECO:0007669"/>
    <property type="project" value="TreeGrafter"/>
</dbReference>
<dbReference type="GO" id="GO:0016020">
    <property type="term" value="C:membrane"/>
    <property type="evidence" value="ECO:0007669"/>
    <property type="project" value="GOC"/>
</dbReference>
<dbReference type="InterPro" id="IPR003231">
    <property type="entry name" value="ACP"/>
</dbReference>
<dbReference type="GO" id="GO:0005829">
    <property type="term" value="C:cytosol"/>
    <property type="evidence" value="ECO:0007669"/>
    <property type="project" value="TreeGrafter"/>
</dbReference>
<dbReference type="PANTHER" id="PTHR20863:SF76">
    <property type="entry name" value="CARRIER DOMAIN-CONTAINING PROTEIN"/>
    <property type="match status" value="1"/>
</dbReference>
<dbReference type="EMBL" id="ABED02000018">
    <property type="protein sequence ID" value="EDP22557.1"/>
    <property type="molecule type" value="Genomic_DNA"/>
</dbReference>
<dbReference type="PROSITE" id="PS50075">
    <property type="entry name" value="CARRIER"/>
    <property type="match status" value="1"/>
</dbReference>
<keyword evidence="4 7" id="KW-0276">Fatty acid metabolism</keyword>
<dbReference type="Gene3D" id="1.10.1200.10">
    <property type="entry name" value="ACP-like"/>
    <property type="match status" value="1"/>
</dbReference>
<keyword evidence="6 7" id="KW-0275">Fatty acid biosynthesis</keyword>
<feature type="modified residue" description="O-(pantetheine 4'-phosphoryl)serine" evidence="7">
    <location>
        <position position="47"/>
    </location>
</feature>
<dbReference type="HOGENOM" id="CLU_108696_5_1_9"/>
<dbReference type="NCBIfam" id="TIGR00517">
    <property type="entry name" value="acyl_carrier"/>
    <property type="match status" value="1"/>
</dbReference>
<sequence length="89" mass="9974">MQYNCKKETTGMDTFEKIRALLAEQLDVDPAKITLESDIMSDFEADSLDIVDMVMTLEDEFGIEVPDDAIESLRTVGDVVNFVDSHAQN</sequence>
<comment type="subcellular location">
    <subcellularLocation>
        <location evidence="7">Cytoplasm</location>
    </subcellularLocation>
</comment>
<keyword evidence="1 7" id="KW-0596">Phosphopantetheine</keyword>
<keyword evidence="7" id="KW-0963">Cytoplasm</keyword>
<comment type="PTM">
    <text evidence="7">4'-phosphopantetheine is transferred from CoA to a specific serine of apo-ACP by AcpS. This modification is essential for activity because fatty acids are bound in thioester linkage to the sulfhydryl of the prosthetic group.</text>
</comment>
<organism evidence="11 12">
    <name type="scientific">Faecalibacterium prausnitzii M21/2</name>
    <dbReference type="NCBI Taxonomy" id="411485"/>
    <lineage>
        <taxon>Bacteria</taxon>
        <taxon>Bacillati</taxon>
        <taxon>Bacillota</taxon>
        <taxon>Clostridia</taxon>
        <taxon>Eubacteriales</taxon>
        <taxon>Oscillospiraceae</taxon>
        <taxon>Faecalibacterium</taxon>
    </lineage>
</organism>
<evidence type="ECO:0000259" key="10">
    <source>
        <dbReference type="PROSITE" id="PS50075"/>
    </source>
</evidence>
<reference evidence="11 12" key="1">
    <citation type="submission" date="2007-09" db="EMBL/GenBank/DDBJ databases">
        <title>Draft genome sequence of Faecalibacterium prausnitzii M21/2.</title>
        <authorList>
            <person name="Sudarsanam P."/>
            <person name="Ley R."/>
            <person name="Guruge J."/>
            <person name="Turnbaugh P.J."/>
            <person name="Mahowald M."/>
            <person name="Liep D."/>
            <person name="Gordon J."/>
        </authorList>
    </citation>
    <scope>NUCLEOTIDE SEQUENCE [LARGE SCALE GENOMIC DNA]</scope>
    <source>
        <strain evidence="11 12">M21/2</strain>
    </source>
</reference>
<keyword evidence="5 7" id="KW-0443">Lipid metabolism</keyword>
<dbReference type="HAMAP" id="MF_01217">
    <property type="entry name" value="Acyl_carrier"/>
    <property type="match status" value="1"/>
</dbReference>
<comment type="PTM">
    <text evidence="9">4'-phosphopantetheine is transferred from CoA to a specific serine of apo-ACP by acpS.</text>
</comment>
<evidence type="ECO:0000256" key="3">
    <source>
        <dbReference type="ARBA" id="ARBA00022553"/>
    </source>
</evidence>
<evidence type="ECO:0000256" key="4">
    <source>
        <dbReference type="ARBA" id="ARBA00022832"/>
    </source>
</evidence>
<keyword evidence="2 7" id="KW-0444">Lipid biosynthesis</keyword>
<evidence type="ECO:0000256" key="6">
    <source>
        <dbReference type="ARBA" id="ARBA00023160"/>
    </source>
</evidence>
<dbReference type="Proteomes" id="UP000005945">
    <property type="component" value="Unassembled WGS sequence"/>
</dbReference>
<comment type="pathway">
    <text evidence="7 9">Lipid metabolism; fatty acid biosynthesis.</text>
</comment>
<dbReference type="InterPro" id="IPR009081">
    <property type="entry name" value="PP-bd_ACP"/>
</dbReference>
<evidence type="ECO:0000256" key="1">
    <source>
        <dbReference type="ARBA" id="ARBA00022450"/>
    </source>
</evidence>
<dbReference type="Pfam" id="PF00550">
    <property type="entry name" value="PP-binding"/>
    <property type="match status" value="1"/>
</dbReference>
<feature type="domain" description="Carrier" evidence="10">
    <location>
        <begin position="12"/>
        <end position="87"/>
    </location>
</feature>
<keyword evidence="3 7" id="KW-0597">Phosphoprotein</keyword>
<evidence type="ECO:0000256" key="8">
    <source>
        <dbReference type="NCBIfam" id="TIGR00517"/>
    </source>
</evidence>
<accession>A8S7U8</accession>
<protein>
    <recommendedName>
        <fullName evidence="7 8">Acyl carrier protein</fullName>
        <shortName evidence="7">ACP</shortName>
    </recommendedName>
</protein>
<comment type="similarity">
    <text evidence="7">Belongs to the acyl carrier protein (ACP) family.</text>
</comment>
<evidence type="ECO:0000256" key="2">
    <source>
        <dbReference type="ARBA" id="ARBA00022516"/>
    </source>
</evidence>
<evidence type="ECO:0000256" key="5">
    <source>
        <dbReference type="ARBA" id="ARBA00023098"/>
    </source>
</evidence>
<name>A8S7U8_9FIRM</name>
<dbReference type="GO" id="GO:0009245">
    <property type="term" value="P:lipid A biosynthetic process"/>
    <property type="evidence" value="ECO:0007669"/>
    <property type="project" value="TreeGrafter"/>
</dbReference>
<evidence type="ECO:0000313" key="11">
    <source>
        <dbReference type="EMBL" id="EDP22557.1"/>
    </source>
</evidence>
<evidence type="ECO:0000256" key="9">
    <source>
        <dbReference type="RuleBase" id="RU003545"/>
    </source>
</evidence>
<dbReference type="AlphaFoldDB" id="A8S7U8"/>
<dbReference type="InterPro" id="IPR036736">
    <property type="entry name" value="ACP-like_sf"/>
</dbReference>
<comment type="function">
    <text evidence="7 9">Carrier of the growing fatty acid chain in fatty acid biosynthesis.</text>
</comment>
<dbReference type="UniPathway" id="UPA00094"/>
<dbReference type="GO" id="GO:0000036">
    <property type="term" value="F:acyl carrier activity"/>
    <property type="evidence" value="ECO:0007669"/>
    <property type="project" value="UniProtKB-UniRule"/>
</dbReference>
<proteinExistence type="inferred from homology"/>
<comment type="caution">
    <text evidence="11">The sequence shown here is derived from an EMBL/GenBank/DDBJ whole genome shotgun (WGS) entry which is preliminary data.</text>
</comment>
<dbReference type="NCBIfam" id="NF002148">
    <property type="entry name" value="PRK00982.1-2"/>
    <property type="match status" value="1"/>
</dbReference>
<dbReference type="PANTHER" id="PTHR20863">
    <property type="entry name" value="ACYL CARRIER PROTEIN"/>
    <property type="match status" value="1"/>
</dbReference>
<gene>
    <name evidence="7 11" type="primary">acpP</name>
    <name evidence="11" type="ORF">FAEPRAM212_00564</name>
</gene>
<dbReference type="SUPFAM" id="SSF47336">
    <property type="entry name" value="ACP-like"/>
    <property type="match status" value="1"/>
</dbReference>
<reference evidence="11 12" key="2">
    <citation type="submission" date="2007-09" db="EMBL/GenBank/DDBJ databases">
        <authorList>
            <person name="Fulton L."/>
            <person name="Clifton S."/>
            <person name="Fulton B."/>
            <person name="Xu J."/>
            <person name="Minx P."/>
            <person name="Pepin K.H."/>
            <person name="Johnson M."/>
            <person name="Thiruvilangam P."/>
            <person name="Bhonagiri V."/>
            <person name="Nash W.E."/>
            <person name="Mardis E.R."/>
            <person name="Wilson R.K."/>
        </authorList>
    </citation>
    <scope>NUCLEOTIDE SEQUENCE [LARGE SCALE GENOMIC DNA]</scope>
    <source>
        <strain evidence="11 12">M21/2</strain>
    </source>
</reference>
<dbReference type="NCBIfam" id="NF002150">
    <property type="entry name" value="PRK00982.1-4"/>
    <property type="match status" value="1"/>
</dbReference>
<evidence type="ECO:0000313" key="12">
    <source>
        <dbReference type="Proteomes" id="UP000005945"/>
    </source>
</evidence>